<evidence type="ECO:0000256" key="5">
    <source>
        <dbReference type="ARBA" id="ARBA00022833"/>
    </source>
</evidence>
<comment type="similarity">
    <text evidence="1">Belongs to the peptidase M4 family.</text>
</comment>
<dbReference type="SUPFAM" id="SSF55486">
    <property type="entry name" value="Metalloproteases ('zincins'), catalytic domain"/>
    <property type="match status" value="1"/>
</dbReference>
<dbReference type="Pfam" id="PF00092">
    <property type="entry name" value="VWA"/>
    <property type="match status" value="1"/>
</dbReference>
<dbReference type="Gene3D" id="3.10.450.490">
    <property type="match status" value="1"/>
</dbReference>
<evidence type="ECO:0000259" key="9">
    <source>
        <dbReference type="PROSITE" id="PS50041"/>
    </source>
</evidence>
<accession>A0A9D2BLZ2</accession>
<dbReference type="InterPro" id="IPR016186">
    <property type="entry name" value="C-type_lectin-like/link_sf"/>
</dbReference>
<dbReference type="PRINTS" id="PR00730">
    <property type="entry name" value="THERMOLYSIN"/>
</dbReference>
<reference evidence="11" key="2">
    <citation type="submission" date="2021-04" db="EMBL/GenBank/DDBJ databases">
        <authorList>
            <person name="Gilroy R."/>
        </authorList>
    </citation>
    <scope>NUCLEOTIDE SEQUENCE</scope>
    <source>
        <strain evidence="11">ChiGjej1B1-14440</strain>
    </source>
</reference>
<evidence type="ECO:0000313" key="11">
    <source>
        <dbReference type="EMBL" id="HIX80953.1"/>
    </source>
</evidence>
<dbReference type="InterPro" id="IPR036465">
    <property type="entry name" value="vWFA_dom_sf"/>
</dbReference>
<dbReference type="Gene3D" id="1.10.390.10">
    <property type="entry name" value="Neutral Protease Domain 2"/>
    <property type="match status" value="1"/>
</dbReference>
<dbReference type="CDD" id="cd00037">
    <property type="entry name" value="CLECT"/>
    <property type="match status" value="1"/>
</dbReference>
<feature type="domain" description="VWFA" evidence="10">
    <location>
        <begin position="909"/>
        <end position="1083"/>
    </location>
</feature>
<keyword evidence="6" id="KW-0482">Metalloprotease</keyword>
<dbReference type="Gene3D" id="3.10.170.10">
    <property type="match status" value="1"/>
</dbReference>
<keyword evidence="2" id="KW-0645">Protease</keyword>
<evidence type="ECO:0000313" key="12">
    <source>
        <dbReference type="Proteomes" id="UP000886724"/>
    </source>
</evidence>
<organism evidence="11 12">
    <name type="scientific">Candidatus Erysipelatoclostridium merdavium</name>
    <dbReference type="NCBI Taxonomy" id="2838566"/>
    <lineage>
        <taxon>Bacteria</taxon>
        <taxon>Bacillati</taxon>
        <taxon>Bacillota</taxon>
        <taxon>Erysipelotrichia</taxon>
        <taxon>Erysipelotrichales</taxon>
        <taxon>Erysipelotrichales incertae sedis</taxon>
    </lineage>
</organism>
<dbReference type="GO" id="GO:0006508">
    <property type="term" value="P:proteolysis"/>
    <property type="evidence" value="ECO:0007669"/>
    <property type="project" value="UniProtKB-KW"/>
</dbReference>
<feature type="domain" description="C-type lectin" evidence="9">
    <location>
        <begin position="766"/>
        <end position="874"/>
    </location>
</feature>
<feature type="transmembrane region" description="Helical" evidence="8">
    <location>
        <begin position="38"/>
        <end position="63"/>
    </location>
</feature>
<dbReference type="EMBL" id="DXET01000077">
    <property type="protein sequence ID" value="HIX80953.1"/>
    <property type="molecule type" value="Genomic_DNA"/>
</dbReference>
<keyword evidence="8" id="KW-0472">Membrane</keyword>
<sequence length="1257" mass="141475">MKKYCGKCGAKLNKKGLCPNCDKQAISKSKQKLKKYSIRFLITFLVLVILFTGITSTLVYFGIIDFPIISDVMEKTGLIDNKNNQENDSTSNFVCLDGSFSDVSIEDETSALNAIDDAKDLLGIQDVQDELNNCQTENILENNYYRFYQEYDDIPVYGRTVTISANSQGDCLMLSGNYLNLGDLDTSVDFSKDDAFNSMKEQFGNEAIITSEGLVIYSLDKQEPEIAWKINVINEDVNEQCFVSAKSGDILAELSMAYGEDVSGNGLDIDGQNQNFTTEQIDGSYRMRDNQKDIRVFNANNSTLVPEIVIVDENNKIYTSKDKKYYDEDNNEVTITGDNYSFEIKDKDGKVIATKGEYAVRLTTKNIFTTVTEVTSNSTTWDNPKAVTLMSRVSTNYDFWKENYNRVSFNGKNGVVLAVYDDFLGVNWLVGDTTNAYSWGASQLPLTVLTFGSDNTLDYDVISHEYTHSVERCISNLNYLGESGALMEAYSDIFGEIVEDWADDRLFNGTCDWINPYRDIVDPNSNDDPDSYLGKYWVDVVDTNNDKGGVHTNNTVISHAAYLMSIGIEDNSQIYSSLSTKDIADLFYSAMPHMSSNCTFQQFKQIIINCALQMYEQENLSNKQVLTVKEAFNQVGLSSETTAYTVTENFDLCVYDIDNELYDNYSLKIEEVDITNLPQGPSAKPNTKEVDTVTISDDKPYSLSLEPGIYYFTITDLTDDSQTQRFYVTVSSSGSDTINVITQFKKVTDDKKQTDTTNIPENAVELNGHYYYLYELDDIDNGQEASVYCKNQGGYLATITSAQENEFLYNYLTGQDFESAYFGLSDYNQEGQWEWLNGEEVSYTNWHPGEPNSENKNEDYAMFYYKYSDGTWNDGDFGHQTVNSNAAFICEWGDYEGTSQDSTNVNEREIVLVLDTSNSMTGSPLRETKKAANKFIETVLKEDAGIGLVTYNSNANIISDFSVDYDNLEENVDSLDCNGNTNIGDGLEHAYDMLENSNAKTKIIVLMSDGVPNVGKEGNALISYADQIKDSDILIYTLGFFEKMDDKSEAQELMEGIASEGCHYEVADSDDLVFFFDDVADQINGQRYIYIRIACPVDVTVSYNGETLSSKESDLNTRTKFGVLSFEDNGTANQTKILRLKEEQAYDIKINGTDQGTMNYTIGFMDEEGNYSDFREFKNIEITNQTVIDTKAEVSDTTVINVDEDGDGNYDLRYQAAANESGSIVENNSWLDLIFILTIVVFLGGIICYWYFKKHKK</sequence>
<reference evidence="11" key="1">
    <citation type="journal article" date="2021" name="PeerJ">
        <title>Extensive microbial diversity within the chicken gut microbiome revealed by metagenomics and culture.</title>
        <authorList>
            <person name="Gilroy R."/>
            <person name="Ravi A."/>
            <person name="Getino M."/>
            <person name="Pursley I."/>
            <person name="Horton D.L."/>
            <person name="Alikhan N.F."/>
            <person name="Baker D."/>
            <person name="Gharbi K."/>
            <person name="Hall N."/>
            <person name="Watson M."/>
            <person name="Adriaenssens E.M."/>
            <person name="Foster-Nyarko E."/>
            <person name="Jarju S."/>
            <person name="Secka A."/>
            <person name="Antonio M."/>
            <person name="Oren A."/>
            <person name="Chaudhuri R.R."/>
            <person name="La Ragione R."/>
            <person name="Hildebrand F."/>
            <person name="Pallen M.J."/>
        </authorList>
    </citation>
    <scope>NUCLEOTIDE SEQUENCE</scope>
    <source>
        <strain evidence="11">ChiGjej1B1-14440</strain>
    </source>
</reference>
<dbReference type="InterPro" id="IPR016187">
    <property type="entry name" value="CTDL_fold"/>
</dbReference>
<dbReference type="GO" id="GO:0046872">
    <property type="term" value="F:metal ion binding"/>
    <property type="evidence" value="ECO:0007669"/>
    <property type="project" value="UniProtKB-KW"/>
</dbReference>
<dbReference type="PROSITE" id="PS50041">
    <property type="entry name" value="C_TYPE_LECTIN_2"/>
    <property type="match status" value="1"/>
</dbReference>
<dbReference type="Pfam" id="PF01447">
    <property type="entry name" value="Peptidase_M4"/>
    <property type="match status" value="1"/>
</dbReference>
<protein>
    <submittedName>
        <fullName evidence="11">M4 family metallopeptidase</fullName>
    </submittedName>
</protein>
<evidence type="ECO:0000256" key="7">
    <source>
        <dbReference type="PIRSR" id="PIRSR623612-1"/>
    </source>
</evidence>
<keyword evidence="5" id="KW-0862">Zinc</keyword>
<dbReference type="InterPro" id="IPR001570">
    <property type="entry name" value="Peptidase_M4_C_domain"/>
</dbReference>
<evidence type="ECO:0000256" key="3">
    <source>
        <dbReference type="ARBA" id="ARBA00022723"/>
    </source>
</evidence>
<dbReference type="SMART" id="SM00327">
    <property type="entry name" value="VWA"/>
    <property type="match status" value="1"/>
</dbReference>
<dbReference type="PANTHER" id="PTHR33794">
    <property type="entry name" value="BACILLOLYSIN"/>
    <property type="match status" value="1"/>
</dbReference>
<dbReference type="SUPFAM" id="SSF56436">
    <property type="entry name" value="C-type lectin-like"/>
    <property type="match status" value="1"/>
</dbReference>
<dbReference type="SUPFAM" id="SSF53300">
    <property type="entry name" value="vWA-like"/>
    <property type="match status" value="1"/>
</dbReference>
<dbReference type="Proteomes" id="UP000886724">
    <property type="component" value="Unassembled WGS sequence"/>
</dbReference>
<gene>
    <name evidence="11" type="ORF">H9980_03135</name>
</gene>
<feature type="transmembrane region" description="Helical" evidence="8">
    <location>
        <begin position="1230"/>
        <end position="1252"/>
    </location>
</feature>
<evidence type="ECO:0000259" key="10">
    <source>
        <dbReference type="PROSITE" id="PS50234"/>
    </source>
</evidence>
<keyword evidence="4" id="KW-0378">Hydrolase</keyword>
<dbReference type="SMART" id="SM00034">
    <property type="entry name" value="CLECT"/>
    <property type="match status" value="1"/>
</dbReference>
<dbReference type="GO" id="GO:0004222">
    <property type="term" value="F:metalloendopeptidase activity"/>
    <property type="evidence" value="ECO:0007669"/>
    <property type="project" value="InterPro"/>
</dbReference>
<evidence type="ECO:0000256" key="6">
    <source>
        <dbReference type="ARBA" id="ARBA00023049"/>
    </source>
</evidence>
<dbReference type="Pfam" id="PF00059">
    <property type="entry name" value="Lectin_C"/>
    <property type="match status" value="1"/>
</dbReference>
<dbReference type="InterPro" id="IPR023612">
    <property type="entry name" value="Peptidase_M4"/>
</dbReference>
<dbReference type="InterPro" id="IPR013856">
    <property type="entry name" value="Peptidase_M4_domain"/>
</dbReference>
<dbReference type="Gene3D" id="3.40.50.410">
    <property type="entry name" value="von Willebrand factor, type A domain"/>
    <property type="match status" value="1"/>
</dbReference>
<dbReference type="InterPro" id="IPR002035">
    <property type="entry name" value="VWF_A"/>
</dbReference>
<comment type="caution">
    <text evidence="11">The sequence shown here is derived from an EMBL/GenBank/DDBJ whole genome shotgun (WGS) entry which is preliminary data.</text>
</comment>
<dbReference type="InterPro" id="IPR050728">
    <property type="entry name" value="Zinc_Metalloprotease_M4"/>
</dbReference>
<feature type="active site" description="Proton donor" evidence="7">
    <location>
        <position position="551"/>
    </location>
</feature>
<dbReference type="AlphaFoldDB" id="A0A9D2BLZ2"/>
<evidence type="ECO:0000256" key="1">
    <source>
        <dbReference type="ARBA" id="ARBA00009388"/>
    </source>
</evidence>
<dbReference type="Pfam" id="PF02868">
    <property type="entry name" value="Peptidase_M4_C"/>
    <property type="match status" value="1"/>
</dbReference>
<dbReference type="PANTHER" id="PTHR33794:SF1">
    <property type="entry name" value="BACILLOLYSIN"/>
    <property type="match status" value="1"/>
</dbReference>
<dbReference type="InterPro" id="IPR027268">
    <property type="entry name" value="Peptidase_M4/M1_CTD_sf"/>
</dbReference>
<evidence type="ECO:0000256" key="2">
    <source>
        <dbReference type="ARBA" id="ARBA00022670"/>
    </source>
</evidence>
<keyword evidence="3" id="KW-0479">Metal-binding</keyword>
<feature type="active site" evidence="7">
    <location>
        <position position="465"/>
    </location>
</feature>
<evidence type="ECO:0000256" key="8">
    <source>
        <dbReference type="SAM" id="Phobius"/>
    </source>
</evidence>
<keyword evidence="8" id="KW-1133">Transmembrane helix</keyword>
<dbReference type="PROSITE" id="PS50234">
    <property type="entry name" value="VWFA"/>
    <property type="match status" value="1"/>
</dbReference>
<dbReference type="CDD" id="cd00198">
    <property type="entry name" value="vWFA"/>
    <property type="match status" value="1"/>
</dbReference>
<evidence type="ECO:0000256" key="4">
    <source>
        <dbReference type="ARBA" id="ARBA00022801"/>
    </source>
</evidence>
<dbReference type="Gene3D" id="3.10.100.10">
    <property type="entry name" value="Mannose-Binding Protein A, subunit A"/>
    <property type="match status" value="1"/>
</dbReference>
<dbReference type="InterPro" id="IPR001304">
    <property type="entry name" value="C-type_lectin-like"/>
</dbReference>
<keyword evidence="8" id="KW-0812">Transmembrane</keyword>
<proteinExistence type="inferred from homology"/>
<name>A0A9D2BLZ2_9FIRM</name>